<dbReference type="EMBL" id="OIVN01006101">
    <property type="protein sequence ID" value="SPD25086.1"/>
    <property type="molecule type" value="Genomic_DNA"/>
</dbReference>
<reference evidence="2" key="1">
    <citation type="submission" date="2018-02" db="EMBL/GenBank/DDBJ databases">
        <authorList>
            <person name="Cohen D.B."/>
            <person name="Kent A.D."/>
        </authorList>
    </citation>
    <scope>NUCLEOTIDE SEQUENCE</scope>
</reference>
<proteinExistence type="predicted"/>
<feature type="region of interest" description="Disordered" evidence="1">
    <location>
        <begin position="44"/>
        <end position="77"/>
    </location>
</feature>
<organism evidence="2">
    <name type="scientific">Fagus sylvatica</name>
    <name type="common">Beechnut</name>
    <dbReference type="NCBI Taxonomy" id="28930"/>
    <lineage>
        <taxon>Eukaryota</taxon>
        <taxon>Viridiplantae</taxon>
        <taxon>Streptophyta</taxon>
        <taxon>Embryophyta</taxon>
        <taxon>Tracheophyta</taxon>
        <taxon>Spermatophyta</taxon>
        <taxon>Magnoliopsida</taxon>
        <taxon>eudicotyledons</taxon>
        <taxon>Gunneridae</taxon>
        <taxon>Pentapetalae</taxon>
        <taxon>rosids</taxon>
        <taxon>fabids</taxon>
        <taxon>Fagales</taxon>
        <taxon>Fagaceae</taxon>
        <taxon>Fagus</taxon>
    </lineage>
</organism>
<accession>A0A2N9IH42</accession>
<name>A0A2N9IH42_FAGSY</name>
<gene>
    <name evidence="2" type="ORF">FSB_LOCUS52968</name>
</gene>
<feature type="compositionally biased region" description="Acidic residues" evidence="1">
    <location>
        <begin position="49"/>
        <end position="64"/>
    </location>
</feature>
<dbReference type="AlphaFoldDB" id="A0A2N9IH42"/>
<sequence>MIAQGVQDDHLNDAFMERVWVESGHDINMEHDEDEDTDIERFIINGGVGDDDDDDDNVLDDDHGDQEYSTHGFPPMEAPSPSFIANTRDNIIVPSDIDEVTGLTVWKVGMELSKGRSIASSQIAPQTSCYSTTTVRRALSRTFPSPELDNQRPLLVTVTGKFQNPNLHYC</sequence>
<evidence type="ECO:0000313" key="2">
    <source>
        <dbReference type="EMBL" id="SPD25086.1"/>
    </source>
</evidence>
<evidence type="ECO:0000256" key="1">
    <source>
        <dbReference type="SAM" id="MobiDB-lite"/>
    </source>
</evidence>
<protein>
    <submittedName>
        <fullName evidence="2">Uncharacterized protein</fullName>
    </submittedName>
</protein>